<dbReference type="InterPro" id="IPR015946">
    <property type="entry name" value="KH_dom-like_a/b"/>
</dbReference>
<dbReference type="GO" id="GO:0005829">
    <property type="term" value="C:cytosol"/>
    <property type="evidence" value="ECO:0007669"/>
    <property type="project" value="TreeGrafter"/>
</dbReference>
<dbReference type="OrthoDB" id="307788at2"/>
<comment type="subcellular location">
    <subcellularLocation>
        <location evidence="2">Cytoplasm</location>
    </subcellularLocation>
</comment>
<dbReference type="EMBL" id="QGKL01000009">
    <property type="protein sequence ID" value="PWQ99016.1"/>
    <property type="molecule type" value="Genomic_DNA"/>
</dbReference>
<dbReference type="InterPro" id="IPR023799">
    <property type="entry name" value="RbfA_dom_sf"/>
</dbReference>
<dbReference type="GO" id="GO:0043024">
    <property type="term" value="F:ribosomal small subunit binding"/>
    <property type="evidence" value="ECO:0007669"/>
    <property type="project" value="TreeGrafter"/>
</dbReference>
<dbReference type="HAMAP" id="MF_00003">
    <property type="entry name" value="RbfA"/>
    <property type="match status" value="1"/>
</dbReference>
<sequence length="127" mass="14275">MPADYSRTDRIAEQIKRELALLIRNHVKDPRVGMVGILDVKVTKDLAQAKVYFDMLQAEDSKECEIALNRAAGFLRRELGRAVKLRATPSLKFIYDDTELKANQLSHLIDKAVASDVTADTKEDSTD</sequence>
<dbReference type="SUPFAM" id="SSF89919">
    <property type="entry name" value="Ribosome-binding factor A, RbfA"/>
    <property type="match status" value="1"/>
</dbReference>
<comment type="caution">
    <text evidence="3">The sequence shown here is derived from an EMBL/GenBank/DDBJ whole genome shotgun (WGS) entry which is preliminary data.</text>
</comment>
<keyword evidence="1 2" id="KW-0690">Ribosome biogenesis</keyword>
<accession>A0A317CKJ0</accession>
<evidence type="ECO:0000313" key="4">
    <source>
        <dbReference type="Proteomes" id="UP000245506"/>
    </source>
</evidence>
<dbReference type="PROSITE" id="PS01319">
    <property type="entry name" value="RBFA"/>
    <property type="match status" value="1"/>
</dbReference>
<dbReference type="AlphaFoldDB" id="A0A317CKJ0"/>
<comment type="similarity">
    <text evidence="2">Belongs to the RbfA family.</text>
</comment>
<keyword evidence="4" id="KW-1185">Reference proteome</keyword>
<dbReference type="InterPro" id="IPR020053">
    <property type="entry name" value="Ribosome-bd_factorA_CS"/>
</dbReference>
<comment type="subunit">
    <text evidence="2">Monomer. Binds 30S ribosomal subunits, but not 50S ribosomal subunits or 70S ribosomes.</text>
</comment>
<dbReference type="NCBIfam" id="TIGR00082">
    <property type="entry name" value="rbfA"/>
    <property type="match status" value="1"/>
</dbReference>
<keyword evidence="2" id="KW-0963">Cytoplasm</keyword>
<dbReference type="Pfam" id="PF02033">
    <property type="entry name" value="RBFA"/>
    <property type="match status" value="1"/>
</dbReference>
<dbReference type="PANTHER" id="PTHR33515">
    <property type="entry name" value="RIBOSOME-BINDING FACTOR A, CHLOROPLASTIC-RELATED"/>
    <property type="match status" value="1"/>
</dbReference>
<name>A0A317CKJ0_9GAMM</name>
<organism evidence="3 4">
    <name type="scientific">Leucothrix arctica</name>
    <dbReference type="NCBI Taxonomy" id="1481894"/>
    <lineage>
        <taxon>Bacteria</taxon>
        <taxon>Pseudomonadati</taxon>
        <taxon>Pseudomonadota</taxon>
        <taxon>Gammaproteobacteria</taxon>
        <taxon>Thiotrichales</taxon>
        <taxon>Thiotrichaceae</taxon>
        <taxon>Leucothrix</taxon>
    </lineage>
</organism>
<dbReference type="Proteomes" id="UP000245506">
    <property type="component" value="Unassembled WGS sequence"/>
</dbReference>
<gene>
    <name evidence="2" type="primary">rbfA</name>
    <name evidence="3" type="ORF">DKT75_02345</name>
</gene>
<reference evidence="3 4" key="1">
    <citation type="submission" date="2018-05" db="EMBL/GenBank/DDBJ databases">
        <title>Leucothrix arctica sp. nov., isolated from Arctic seawater.</title>
        <authorList>
            <person name="Choi A."/>
            <person name="Baek K."/>
        </authorList>
    </citation>
    <scope>NUCLEOTIDE SEQUENCE [LARGE SCALE GENOMIC DNA]</scope>
    <source>
        <strain evidence="3 4">IMCC9719</strain>
    </source>
</reference>
<proteinExistence type="inferred from homology"/>
<dbReference type="GO" id="GO:0030490">
    <property type="term" value="P:maturation of SSU-rRNA"/>
    <property type="evidence" value="ECO:0007669"/>
    <property type="project" value="UniProtKB-UniRule"/>
</dbReference>
<evidence type="ECO:0000256" key="1">
    <source>
        <dbReference type="ARBA" id="ARBA00022517"/>
    </source>
</evidence>
<dbReference type="PANTHER" id="PTHR33515:SF1">
    <property type="entry name" value="RIBOSOME-BINDING FACTOR A, CHLOROPLASTIC-RELATED"/>
    <property type="match status" value="1"/>
</dbReference>
<dbReference type="Gene3D" id="3.30.300.20">
    <property type="match status" value="1"/>
</dbReference>
<dbReference type="RefSeq" id="WP_109821822.1">
    <property type="nucleotide sequence ID" value="NZ_QGKL01000009.1"/>
</dbReference>
<protein>
    <recommendedName>
        <fullName evidence="2">Ribosome-binding factor A</fullName>
    </recommendedName>
</protein>
<dbReference type="InterPro" id="IPR000238">
    <property type="entry name" value="RbfA"/>
</dbReference>
<comment type="function">
    <text evidence="2">One of several proteins that assist in the late maturation steps of the functional core of the 30S ribosomal subunit. Associates with free 30S ribosomal subunits (but not with 30S subunits that are part of 70S ribosomes or polysomes). Required for efficient processing of 16S rRNA. May interact with the 5'-terminal helix region of 16S rRNA.</text>
</comment>
<evidence type="ECO:0000256" key="2">
    <source>
        <dbReference type="HAMAP-Rule" id="MF_00003"/>
    </source>
</evidence>
<evidence type="ECO:0000313" key="3">
    <source>
        <dbReference type="EMBL" id="PWQ99016.1"/>
    </source>
</evidence>